<dbReference type="RefSeq" id="WP_109350557.1">
    <property type="nucleotide sequence ID" value="NZ_BJUE01000039.1"/>
</dbReference>
<keyword evidence="1" id="KW-0175">Coiled coil</keyword>
<evidence type="ECO:0000313" key="5">
    <source>
        <dbReference type="Proteomes" id="UP000294641"/>
    </source>
</evidence>
<feature type="coiled-coil region" evidence="1">
    <location>
        <begin position="709"/>
        <end position="778"/>
    </location>
</feature>
<evidence type="ECO:0000313" key="4">
    <source>
        <dbReference type="Proteomes" id="UP000254330"/>
    </source>
</evidence>
<gene>
    <name evidence="3" type="ORF">DFR61_13824</name>
    <name evidence="2" type="ORF">NCTC10597_01700</name>
</gene>
<dbReference type="EMBL" id="SNZG01000038">
    <property type="protein sequence ID" value="TDR34522.1"/>
    <property type="molecule type" value="Genomic_DNA"/>
</dbReference>
<proteinExistence type="predicted"/>
<keyword evidence="5" id="KW-1185">Reference proteome</keyword>
<accession>A0A8B4QBC1</accession>
<dbReference type="Proteomes" id="UP000254330">
    <property type="component" value="Unassembled WGS sequence"/>
</dbReference>
<protein>
    <submittedName>
        <fullName evidence="2">Uncharacterized protein</fullName>
    </submittedName>
</protein>
<feature type="coiled-coil region" evidence="1">
    <location>
        <begin position="821"/>
        <end position="862"/>
    </location>
</feature>
<sequence length="1011" mass="118487">MMNEKVTVSTTTEALTSLESIVQDPAKVGQVLDGFCQNKITNLRIYKYPQFGETSSIFGMLFHHEVLQKSFQMIVELSSVECIITAIIENNDEFSSEGMAQADIQFTTEPGSVFSNEMMTLLQSLPVYEKQATVLQTMHNWDEYLAFLIDQYEYPFTLKSIEQISNRVYVVSLFAEDRVDAIEFTDGMSLFIQEGFQFKKIATISSEQSTNDLIEVTSDLDLMGWADREVYLFDEIDLKEIKVLKSELINLKKTENEAPSISHPLLNVFYPRNTNYSGITTREEDYENGVKSLFSNNEFDEVYSEVLLESHEIEKEIALDKIVQLPQLRNGDLSGAIEFVKKPLLEKSMIKHKELENILCDDEMKIQQKSLLYFNSKINKGENRVEAIHSVEEYLHGFISANEQKVSELEERIEQFKTEQQKLVKKNENLVSEYDEIQKSLNEQEEKLAMMKTEKTKDTDYYKNLEENWLVFNRESASYNENIMNKRDIKKAHEIIEECEGKISEFNAESKRAKHITQKMKEELELFKTNQQIEKVEDLVHSMKRTAEYLDVPIDLQFASSYTELMRIYMEKFEELERVESEILQYESQINTELSKADLDKVSIQSTDQQYDRREAEERIQIVVELIEKKPLSLGLNYKAKTRWKEQFNKAYVDLEHMKCSILFEKKILEEKLMTQLNYSEQMQGHFEGDVTMMSDLMEDVQRNLELSAKEYIDIISTAKNDIEEMEKNVKITVNSTGGRGEQFTTIQQLELARKEYKKELLEKYDALENLAVSIENTTKYIDVFSKQLSIKSTDVENDRVEMTAQLQILDHDTTNTQKNIQELIEMNQLSDNQIAELHKQVEVHRTEISKYQQMKNNVNENVAFKTGIKMETEKSLKEVNIWHDKLTNPKFNNEWEEYIVEKSKLKFVNELKDIKSTHVVLEDRDFTWLEMLIFTSVSRQLKFISSNISERTLPFQSQFERYLMNKGMSILRRQEAVSQLKQNPFNRFSQVYEHKNKPYIIADNEEKMSM</sequence>
<dbReference type="AlphaFoldDB" id="A0A8B4QBC1"/>
<evidence type="ECO:0000313" key="3">
    <source>
        <dbReference type="EMBL" id="TDR34522.1"/>
    </source>
</evidence>
<feature type="coiled-coil region" evidence="1">
    <location>
        <begin position="569"/>
        <end position="596"/>
    </location>
</feature>
<dbReference type="OrthoDB" id="2456757at2"/>
<evidence type="ECO:0000256" key="1">
    <source>
        <dbReference type="SAM" id="Coils"/>
    </source>
</evidence>
<feature type="coiled-coil region" evidence="1">
    <location>
        <begin position="399"/>
        <end position="454"/>
    </location>
</feature>
<name>A0A8B4QBC1_9BACL</name>
<evidence type="ECO:0000313" key="2">
    <source>
        <dbReference type="EMBL" id="STX09992.1"/>
    </source>
</evidence>
<reference evidence="3 5" key="2">
    <citation type="submission" date="2019-03" db="EMBL/GenBank/DDBJ databases">
        <title>Genomic Encyclopedia of Type Strains, Phase IV (KMG-IV): sequencing the most valuable type-strain genomes for metagenomic binning, comparative biology and taxonomic classification.</title>
        <authorList>
            <person name="Goeker M."/>
        </authorList>
    </citation>
    <scope>NUCLEOTIDE SEQUENCE [LARGE SCALE GENOMIC DNA]</scope>
    <source>
        <strain evidence="3 5">DSM 20580</strain>
    </source>
</reference>
<dbReference type="Proteomes" id="UP000294641">
    <property type="component" value="Unassembled WGS sequence"/>
</dbReference>
<reference evidence="2 4" key="1">
    <citation type="submission" date="2018-06" db="EMBL/GenBank/DDBJ databases">
        <authorList>
            <consortium name="Pathogen Informatics"/>
            <person name="Doyle S."/>
        </authorList>
    </citation>
    <scope>NUCLEOTIDE SEQUENCE [LARGE SCALE GENOMIC DNA]</scope>
    <source>
        <strain evidence="2 4">NCTC10597</strain>
    </source>
</reference>
<dbReference type="EMBL" id="UGNP01000001">
    <property type="protein sequence ID" value="STX09992.1"/>
    <property type="molecule type" value="Genomic_DNA"/>
</dbReference>
<comment type="caution">
    <text evidence="2">The sequence shown here is derived from an EMBL/GenBank/DDBJ whole genome shotgun (WGS) entry which is preliminary data.</text>
</comment>
<organism evidence="2 4">
    <name type="scientific">Kurthia zopfii</name>
    <dbReference type="NCBI Taxonomy" id="1650"/>
    <lineage>
        <taxon>Bacteria</taxon>
        <taxon>Bacillati</taxon>
        <taxon>Bacillota</taxon>
        <taxon>Bacilli</taxon>
        <taxon>Bacillales</taxon>
        <taxon>Caryophanaceae</taxon>
        <taxon>Kurthia</taxon>
    </lineage>
</organism>